<organism evidence="1 2">
    <name type="scientific">Romanomermis culicivorax</name>
    <name type="common">Nematode worm</name>
    <dbReference type="NCBI Taxonomy" id="13658"/>
    <lineage>
        <taxon>Eukaryota</taxon>
        <taxon>Metazoa</taxon>
        <taxon>Ecdysozoa</taxon>
        <taxon>Nematoda</taxon>
        <taxon>Enoplea</taxon>
        <taxon>Dorylaimia</taxon>
        <taxon>Mermithida</taxon>
        <taxon>Mermithoidea</taxon>
        <taxon>Mermithidae</taxon>
        <taxon>Romanomermis</taxon>
    </lineage>
</organism>
<dbReference type="AlphaFoldDB" id="A0A915KRJ3"/>
<evidence type="ECO:0000313" key="1">
    <source>
        <dbReference type="Proteomes" id="UP000887565"/>
    </source>
</evidence>
<accession>A0A915KRJ3</accession>
<evidence type="ECO:0000313" key="2">
    <source>
        <dbReference type="WBParaSite" id="nRc.2.0.1.t41382-RA"/>
    </source>
</evidence>
<sequence length="113" mass="12813">MRFASNVTVKADSYFIRRLASGKLFLASSIECPASGNLASGIRITTSTRGAMTLIKTKSGIVDDTIEFVDQSACWKKIGAEGKDVKRRKREMLRKTEEQECDEDYDYMRDYHC</sequence>
<keyword evidence="1" id="KW-1185">Reference proteome</keyword>
<dbReference type="Proteomes" id="UP000887565">
    <property type="component" value="Unplaced"/>
</dbReference>
<proteinExistence type="predicted"/>
<reference evidence="2" key="1">
    <citation type="submission" date="2022-11" db="UniProtKB">
        <authorList>
            <consortium name="WormBaseParasite"/>
        </authorList>
    </citation>
    <scope>IDENTIFICATION</scope>
</reference>
<name>A0A915KRJ3_ROMCU</name>
<dbReference type="WBParaSite" id="nRc.2.0.1.t41382-RA">
    <property type="protein sequence ID" value="nRc.2.0.1.t41382-RA"/>
    <property type="gene ID" value="nRc.2.0.1.g41382"/>
</dbReference>
<protein>
    <submittedName>
        <fullName evidence="2">Uncharacterized protein</fullName>
    </submittedName>
</protein>